<feature type="compositionally biased region" description="Low complexity" evidence="1">
    <location>
        <begin position="9"/>
        <end position="22"/>
    </location>
</feature>
<dbReference type="AlphaFoldDB" id="A0A4P6V2D8"/>
<feature type="transmembrane region" description="Helical" evidence="2">
    <location>
        <begin position="164"/>
        <end position="186"/>
    </location>
</feature>
<feature type="transmembrane region" description="Helical" evidence="2">
    <location>
        <begin position="124"/>
        <end position="144"/>
    </location>
</feature>
<feature type="transmembrane region" description="Helical" evidence="2">
    <location>
        <begin position="97"/>
        <end position="117"/>
    </location>
</feature>
<dbReference type="PANTHER" id="PTHR14969:SF13">
    <property type="entry name" value="AT30094P"/>
    <property type="match status" value="1"/>
</dbReference>
<dbReference type="InterPro" id="IPR036938">
    <property type="entry name" value="PAP2/HPO_sf"/>
</dbReference>
<keyword evidence="5" id="KW-1185">Reference proteome</keyword>
<evidence type="ECO:0000313" key="4">
    <source>
        <dbReference type="EMBL" id="QBK31551.1"/>
    </source>
</evidence>
<dbReference type="Pfam" id="PF01569">
    <property type="entry name" value="PAP2"/>
    <property type="match status" value="1"/>
</dbReference>
<dbReference type="PANTHER" id="PTHR14969">
    <property type="entry name" value="SPHINGOSINE-1-PHOSPHATE PHOSPHOHYDROLASE"/>
    <property type="match status" value="1"/>
</dbReference>
<dbReference type="Proteomes" id="UP000293719">
    <property type="component" value="Chromosome"/>
</dbReference>
<evidence type="ECO:0000256" key="2">
    <source>
        <dbReference type="SAM" id="Phobius"/>
    </source>
</evidence>
<protein>
    <submittedName>
        <fullName evidence="4">Phosphatase PAP2 family protein</fullName>
    </submittedName>
</protein>
<sequence length="259" mass="27420">MTEEAAPDRGGASTDRASARARAVPEHGDSGPAGTRRAAGVAIGGLVCFALLALAMTQGWSTAIDEAVLRAFRVPTDLSDPLGPAWFEDTMAEYTVLGGYTVLFTLAVLLAIALVLLGERAAALFLAVALASGTAVAQVAKRFFDRARPDLVDPLDRTMTSAFPSAHATVSMVAYLTLAMVIVRFVPRHGLRVYVVVVAVALSFVIGISRIYLGVHWPTDVLAGWSLGASWAAICWLAAHFLSRSRPPGHPMPLGHSRM</sequence>
<gene>
    <name evidence="4" type="ORF">E0E05_13605</name>
</gene>
<organism evidence="4 5">
    <name type="scientific">Roseitalea porphyridii</name>
    <dbReference type="NCBI Taxonomy" id="1852022"/>
    <lineage>
        <taxon>Bacteria</taxon>
        <taxon>Pseudomonadati</taxon>
        <taxon>Pseudomonadota</taxon>
        <taxon>Alphaproteobacteria</taxon>
        <taxon>Hyphomicrobiales</taxon>
        <taxon>Ahrensiaceae</taxon>
        <taxon>Roseitalea</taxon>
    </lineage>
</organism>
<name>A0A4P6V2D8_9HYPH</name>
<dbReference type="KEGG" id="rpod:E0E05_13605"/>
<keyword evidence="2" id="KW-0812">Transmembrane</keyword>
<dbReference type="InterPro" id="IPR000326">
    <property type="entry name" value="PAP2/HPO"/>
</dbReference>
<keyword evidence="2" id="KW-0472">Membrane</keyword>
<accession>A0A4P6V2D8</accession>
<evidence type="ECO:0000259" key="3">
    <source>
        <dbReference type="SMART" id="SM00014"/>
    </source>
</evidence>
<feature type="transmembrane region" description="Helical" evidence="2">
    <location>
        <begin position="38"/>
        <end position="60"/>
    </location>
</feature>
<feature type="domain" description="Phosphatidic acid phosphatase type 2/haloperoxidase" evidence="3">
    <location>
        <begin position="122"/>
        <end position="236"/>
    </location>
</feature>
<dbReference type="EMBL" id="CP036532">
    <property type="protein sequence ID" value="QBK31551.1"/>
    <property type="molecule type" value="Genomic_DNA"/>
</dbReference>
<feature type="region of interest" description="Disordered" evidence="1">
    <location>
        <begin position="1"/>
        <end position="35"/>
    </location>
</feature>
<feature type="transmembrane region" description="Helical" evidence="2">
    <location>
        <begin position="221"/>
        <end position="242"/>
    </location>
</feature>
<proteinExistence type="predicted"/>
<dbReference type="SMART" id="SM00014">
    <property type="entry name" value="acidPPc"/>
    <property type="match status" value="1"/>
</dbReference>
<evidence type="ECO:0000313" key="5">
    <source>
        <dbReference type="Proteomes" id="UP000293719"/>
    </source>
</evidence>
<keyword evidence="2" id="KW-1133">Transmembrane helix</keyword>
<feature type="transmembrane region" description="Helical" evidence="2">
    <location>
        <begin position="193"/>
        <end position="215"/>
    </location>
</feature>
<dbReference type="Gene3D" id="1.20.144.10">
    <property type="entry name" value="Phosphatidic acid phosphatase type 2/haloperoxidase"/>
    <property type="match status" value="2"/>
</dbReference>
<dbReference type="CDD" id="cd03392">
    <property type="entry name" value="PAP2_like_2"/>
    <property type="match status" value="1"/>
</dbReference>
<reference evidence="4 5" key="1">
    <citation type="journal article" date="2017" name="Int. J. Syst. Evol. Microbiol.">
        <title>Roseitalea porphyridii gen. nov., sp. nov., isolated from a red alga, and reclassification of Hoeflea suaedae Chung et al. 2013 as Pseudohoeflea suaedae gen. nov., comb. nov.</title>
        <authorList>
            <person name="Hyeon J.W."/>
            <person name="Jeong S.E."/>
            <person name="Baek K."/>
            <person name="Jeon C.O."/>
        </authorList>
    </citation>
    <scope>NUCLEOTIDE SEQUENCE [LARGE SCALE GENOMIC DNA]</scope>
    <source>
        <strain evidence="4 5">MA7-20</strain>
    </source>
</reference>
<evidence type="ECO:0000256" key="1">
    <source>
        <dbReference type="SAM" id="MobiDB-lite"/>
    </source>
</evidence>
<dbReference type="SUPFAM" id="SSF48317">
    <property type="entry name" value="Acid phosphatase/Vanadium-dependent haloperoxidase"/>
    <property type="match status" value="1"/>
</dbReference>